<organism evidence="1">
    <name type="scientific">termite gut metagenome</name>
    <dbReference type="NCBI Taxonomy" id="433724"/>
    <lineage>
        <taxon>unclassified sequences</taxon>
        <taxon>metagenomes</taxon>
        <taxon>organismal metagenomes</taxon>
    </lineage>
</organism>
<protein>
    <submittedName>
        <fullName evidence="1">Uncharacterized protein</fullName>
    </submittedName>
</protein>
<feature type="non-terminal residue" evidence="1">
    <location>
        <position position="1"/>
    </location>
</feature>
<dbReference type="AlphaFoldDB" id="A0A5J4PLJ5"/>
<proteinExistence type="predicted"/>
<name>A0A5J4PLJ5_9ZZZZ</name>
<reference evidence="1" key="1">
    <citation type="submission" date="2019-03" db="EMBL/GenBank/DDBJ databases">
        <title>Single cell metagenomics reveals metabolic interactions within the superorganism composed of flagellate Streblomastix strix and complex community of Bacteroidetes bacteria on its surface.</title>
        <authorList>
            <person name="Treitli S.C."/>
            <person name="Kolisko M."/>
            <person name="Husnik F."/>
            <person name="Keeling P."/>
            <person name="Hampl V."/>
        </authorList>
    </citation>
    <scope>NUCLEOTIDE SEQUENCE</scope>
    <source>
        <strain evidence="1">STM</strain>
    </source>
</reference>
<comment type="caution">
    <text evidence="1">The sequence shown here is derived from an EMBL/GenBank/DDBJ whole genome shotgun (WGS) entry which is preliminary data.</text>
</comment>
<dbReference type="EMBL" id="SNRY01007968">
    <property type="protein sequence ID" value="KAA6309399.1"/>
    <property type="molecule type" value="Genomic_DNA"/>
</dbReference>
<accession>A0A5J4PLJ5</accession>
<gene>
    <name evidence="1" type="ORF">EZS27_039100</name>
</gene>
<evidence type="ECO:0000313" key="1">
    <source>
        <dbReference type="EMBL" id="KAA6309399.1"/>
    </source>
</evidence>
<sequence>FAAKIADKTPHKGTLRFETRDEDQYFYPDTAYMQTIYAMQSTLVTQPVSDSDGGALQLPSKDGRIMSYFENTRTTQSIGMDIDLPTDKYTRTSLYFPGVDQHGISVTVYDSKSGKELLATKIDNLWNGTYLTLDMSGNVRIRCSTYGWWYTAKLAGIFFDPSDNLVNSNNTQASAILITRDFDTAGNWMDKYGKTGYYLAGANSLLPQGIVCNIVSQDDLIPLAWSEGVRKFTYRKTPTLPDGITGDKTDNILIAFNVIPIGEDGMEAESKEFS</sequence>